<evidence type="ECO:0000256" key="1">
    <source>
        <dbReference type="SAM" id="MobiDB-lite"/>
    </source>
</evidence>
<dbReference type="AlphaFoldDB" id="A0A8H4IYA6"/>
<evidence type="ECO:0000313" key="2">
    <source>
        <dbReference type="EMBL" id="KAF4309771.1"/>
    </source>
</evidence>
<dbReference type="EMBL" id="WWBZ02000016">
    <property type="protein sequence ID" value="KAF4309771.1"/>
    <property type="molecule type" value="Genomic_DNA"/>
</dbReference>
<feature type="compositionally biased region" description="Basic and acidic residues" evidence="1">
    <location>
        <begin position="301"/>
        <end position="315"/>
    </location>
</feature>
<comment type="caution">
    <text evidence="2">The sequence shown here is derived from an EMBL/GenBank/DDBJ whole genome shotgun (WGS) entry which is preliminary data.</text>
</comment>
<reference evidence="2" key="1">
    <citation type="submission" date="2020-04" db="EMBL/GenBank/DDBJ databases">
        <title>Genome Assembly and Annotation of Botryosphaeria dothidea sdau 11-99, a Latent Pathogen of Apple Fruit Ring Rot in China.</title>
        <authorList>
            <person name="Yu C."/>
            <person name="Diao Y."/>
            <person name="Lu Q."/>
            <person name="Zhao J."/>
            <person name="Cui S."/>
            <person name="Peng C."/>
            <person name="He B."/>
            <person name="Liu H."/>
        </authorList>
    </citation>
    <scope>NUCLEOTIDE SEQUENCE [LARGE SCALE GENOMIC DNA]</scope>
    <source>
        <strain evidence="2">Sdau11-99</strain>
    </source>
</reference>
<proteinExistence type="predicted"/>
<evidence type="ECO:0000313" key="3">
    <source>
        <dbReference type="Proteomes" id="UP000572817"/>
    </source>
</evidence>
<feature type="region of interest" description="Disordered" evidence="1">
    <location>
        <begin position="127"/>
        <end position="336"/>
    </location>
</feature>
<keyword evidence="3" id="KW-1185">Reference proteome</keyword>
<dbReference type="Proteomes" id="UP000572817">
    <property type="component" value="Unassembled WGS sequence"/>
</dbReference>
<gene>
    <name evidence="2" type="ORF">GTA08_BOTSDO02385</name>
</gene>
<accession>A0A8H4IYA6</accession>
<feature type="compositionally biased region" description="Low complexity" evidence="1">
    <location>
        <begin position="127"/>
        <end position="142"/>
    </location>
</feature>
<name>A0A8H4IYA6_9PEZI</name>
<organism evidence="2 3">
    <name type="scientific">Botryosphaeria dothidea</name>
    <dbReference type="NCBI Taxonomy" id="55169"/>
    <lineage>
        <taxon>Eukaryota</taxon>
        <taxon>Fungi</taxon>
        <taxon>Dikarya</taxon>
        <taxon>Ascomycota</taxon>
        <taxon>Pezizomycotina</taxon>
        <taxon>Dothideomycetes</taxon>
        <taxon>Dothideomycetes incertae sedis</taxon>
        <taxon>Botryosphaeriales</taxon>
        <taxon>Botryosphaeriaceae</taxon>
        <taxon>Botryosphaeria</taxon>
    </lineage>
</organism>
<feature type="region of interest" description="Disordered" evidence="1">
    <location>
        <begin position="88"/>
        <end position="109"/>
    </location>
</feature>
<feature type="compositionally biased region" description="Polar residues" evidence="1">
    <location>
        <begin position="191"/>
        <end position="215"/>
    </location>
</feature>
<feature type="compositionally biased region" description="Polar residues" evidence="1">
    <location>
        <begin position="235"/>
        <end position="277"/>
    </location>
</feature>
<dbReference type="OrthoDB" id="5395975at2759"/>
<sequence>MFMEPQPTLIHSIAEAWQNIKETPVASGFVEPAQIIPASRKSSAKGKRLELYAQAPDFGSFMSTSSSRTSIQQLHELEWRFLQQQRSSVKRYASGQPKGSAPGKSPHPLFIEDTQEALAVLEDHVDSSSFGSWPSSSPAQSPIMQKSSTRPHFSIDPQSPEISRTGQHAEVQAPETPLVPSTWAPPPRTPSMDSMSSQMPEDYSLSNSQSTSLRTPENYGPVLTGRAGLDGSLDAGSSQQVWQKSSTYKPSSLIGQARPGQTTREPSQRPQSSTQDISELAQMHAPSSGDKRPSQASAQDVSEHVQTDGRSDESHIQMTQDASAVEHTTAVSKQVHQPQGLDFASLPLQLLPKTPSAEKKRRFNEVTSMLELYVEKASITRHYKPASVSRKVGDGERGCWMFDTSSWEVRHQHEFWTRMQYLLGAGYFGDVWLQRNIPKDWRSGGSDGDEGKRLGVVWLFCWGQVVPYMWVVLLVESNREIRKSKARWTVGPMEALEVVVQMP</sequence>
<protein>
    <submittedName>
        <fullName evidence="2">Uncharacterized protein</fullName>
    </submittedName>
</protein>
<feature type="compositionally biased region" description="Polar residues" evidence="1">
    <location>
        <begin position="143"/>
        <end position="166"/>
    </location>
</feature>